<dbReference type="InterPro" id="IPR035919">
    <property type="entry name" value="EAL_sf"/>
</dbReference>
<organism evidence="2 3">
    <name type="scientific">Muricoccus vinaceus</name>
    <dbReference type="NCBI Taxonomy" id="424704"/>
    <lineage>
        <taxon>Bacteria</taxon>
        <taxon>Pseudomonadati</taxon>
        <taxon>Pseudomonadota</taxon>
        <taxon>Alphaproteobacteria</taxon>
        <taxon>Acetobacterales</taxon>
        <taxon>Roseomonadaceae</taxon>
        <taxon>Muricoccus</taxon>
    </lineage>
</organism>
<dbReference type="Proteomes" id="UP001589789">
    <property type="component" value="Unassembled WGS sequence"/>
</dbReference>
<dbReference type="CDD" id="cd01948">
    <property type="entry name" value="EAL"/>
    <property type="match status" value="1"/>
</dbReference>
<dbReference type="InterPro" id="IPR050706">
    <property type="entry name" value="Cyclic-di-GMP_PDE-like"/>
</dbReference>
<dbReference type="InterPro" id="IPR001633">
    <property type="entry name" value="EAL_dom"/>
</dbReference>
<dbReference type="Pfam" id="PF00563">
    <property type="entry name" value="EAL"/>
    <property type="match status" value="1"/>
</dbReference>
<dbReference type="RefSeq" id="WP_377051489.1">
    <property type="nucleotide sequence ID" value="NZ_JBHLVZ010000037.1"/>
</dbReference>
<gene>
    <name evidence="2" type="ORF">ACFFIC_14445</name>
</gene>
<dbReference type="PANTHER" id="PTHR33121:SF15">
    <property type="entry name" value="BLUE LIGHT- AND TEMPERATURE-REGULATED ANTIREPRESSOR BLUF"/>
    <property type="match status" value="1"/>
</dbReference>
<name>A0ABV6IT25_9PROT</name>
<dbReference type="EMBL" id="JBHLVZ010000037">
    <property type="protein sequence ID" value="MFC0386736.1"/>
    <property type="molecule type" value="Genomic_DNA"/>
</dbReference>
<feature type="domain" description="EAL" evidence="1">
    <location>
        <begin position="4"/>
        <end position="250"/>
    </location>
</feature>
<comment type="caution">
    <text evidence="2">The sequence shown here is derived from an EMBL/GenBank/DDBJ whole genome shotgun (WGS) entry which is preliminary data.</text>
</comment>
<dbReference type="PROSITE" id="PS50883">
    <property type="entry name" value="EAL"/>
    <property type="match status" value="1"/>
</dbReference>
<evidence type="ECO:0000313" key="3">
    <source>
        <dbReference type="Proteomes" id="UP001589789"/>
    </source>
</evidence>
<dbReference type="PANTHER" id="PTHR33121">
    <property type="entry name" value="CYCLIC DI-GMP PHOSPHODIESTERASE PDEF"/>
    <property type="match status" value="1"/>
</dbReference>
<dbReference type="Gene3D" id="3.20.20.450">
    <property type="entry name" value="EAL domain"/>
    <property type="match status" value="1"/>
</dbReference>
<protein>
    <submittedName>
        <fullName evidence="2">EAL domain-containing protein</fullName>
    </submittedName>
</protein>
<accession>A0ABV6IT25</accession>
<dbReference type="SUPFAM" id="SSF141868">
    <property type="entry name" value="EAL domain-like"/>
    <property type="match status" value="1"/>
</dbReference>
<evidence type="ECO:0000313" key="2">
    <source>
        <dbReference type="EMBL" id="MFC0386736.1"/>
    </source>
</evidence>
<proteinExistence type="predicted"/>
<evidence type="ECO:0000259" key="1">
    <source>
        <dbReference type="PROSITE" id="PS50883"/>
    </source>
</evidence>
<reference evidence="2 3" key="1">
    <citation type="submission" date="2024-09" db="EMBL/GenBank/DDBJ databases">
        <authorList>
            <person name="Sun Q."/>
            <person name="Mori K."/>
        </authorList>
    </citation>
    <scope>NUCLEOTIDE SEQUENCE [LARGE SCALE GENOMIC DNA]</scope>
    <source>
        <strain evidence="2 3">CCM 7468</strain>
    </source>
</reference>
<keyword evidence="3" id="KW-1185">Reference proteome</keyword>
<dbReference type="SMART" id="SM00052">
    <property type="entry name" value="EAL"/>
    <property type="match status" value="1"/>
</dbReference>
<sequence>MTKSDHACSGCKQSRLDFDFVMAFQPIVDLQEQRIDGHEALVRGPAGEGAGTVIAQVTEGNLYAFDQACRVRAIESAARLGLDGNLSINFLPNAVYDAKACIRMTLAAAARSGFPLNRLIFEFTENEQMAEEDHLRSIMNEYRRHGFRVALDDFGTGYSGLSRLANLRPDIIKLDRALVQNCDQDGVRLAIVGSMVRLAAEIGIKVVAEGIERPGEMEALRFVGVRYMQGFHFARPALGHVTSAGSIPWPEPALA</sequence>